<evidence type="ECO:0000259" key="2">
    <source>
        <dbReference type="Pfam" id="PF05050"/>
    </source>
</evidence>
<dbReference type="Pfam" id="PF05050">
    <property type="entry name" value="Methyltransf_21"/>
    <property type="match status" value="1"/>
</dbReference>
<dbReference type="InterPro" id="IPR006342">
    <property type="entry name" value="FkbM_mtfrase"/>
</dbReference>
<dbReference type="PANTHER" id="PTHR34203:SF15">
    <property type="entry name" value="SLL1173 PROTEIN"/>
    <property type="match status" value="1"/>
</dbReference>
<organism evidence="3 4">
    <name type="scientific">Pseudobythopirellula maris</name>
    <dbReference type="NCBI Taxonomy" id="2527991"/>
    <lineage>
        <taxon>Bacteria</taxon>
        <taxon>Pseudomonadati</taxon>
        <taxon>Planctomycetota</taxon>
        <taxon>Planctomycetia</taxon>
        <taxon>Pirellulales</taxon>
        <taxon>Lacipirellulaceae</taxon>
        <taxon>Pseudobythopirellula</taxon>
    </lineage>
</organism>
<dbReference type="InterPro" id="IPR029063">
    <property type="entry name" value="SAM-dependent_MTases_sf"/>
</dbReference>
<protein>
    <submittedName>
        <fullName evidence="3">Methyltransferase domain protein</fullName>
    </submittedName>
</protein>
<dbReference type="NCBIfam" id="TIGR01444">
    <property type="entry name" value="fkbM_fam"/>
    <property type="match status" value="1"/>
</dbReference>
<evidence type="ECO:0000256" key="1">
    <source>
        <dbReference type="SAM" id="MobiDB-lite"/>
    </source>
</evidence>
<dbReference type="PANTHER" id="PTHR34203">
    <property type="entry name" value="METHYLTRANSFERASE, FKBM FAMILY PROTEIN"/>
    <property type="match status" value="1"/>
</dbReference>
<reference evidence="3 4" key="1">
    <citation type="submission" date="2019-02" db="EMBL/GenBank/DDBJ databases">
        <title>Deep-cultivation of Planctomycetes and their phenomic and genomic characterization uncovers novel biology.</title>
        <authorList>
            <person name="Wiegand S."/>
            <person name="Jogler M."/>
            <person name="Boedeker C."/>
            <person name="Pinto D."/>
            <person name="Vollmers J."/>
            <person name="Rivas-Marin E."/>
            <person name="Kohn T."/>
            <person name="Peeters S.H."/>
            <person name="Heuer A."/>
            <person name="Rast P."/>
            <person name="Oberbeckmann S."/>
            <person name="Bunk B."/>
            <person name="Jeske O."/>
            <person name="Meyerdierks A."/>
            <person name="Storesund J.E."/>
            <person name="Kallscheuer N."/>
            <person name="Luecker S."/>
            <person name="Lage O.M."/>
            <person name="Pohl T."/>
            <person name="Merkel B.J."/>
            <person name="Hornburger P."/>
            <person name="Mueller R.-W."/>
            <person name="Bruemmer F."/>
            <person name="Labrenz M."/>
            <person name="Spormann A.M."/>
            <person name="Op Den Camp H."/>
            <person name="Overmann J."/>
            <person name="Amann R."/>
            <person name="Jetten M.S.M."/>
            <person name="Mascher T."/>
            <person name="Medema M.H."/>
            <person name="Devos D.P."/>
            <person name="Kaster A.-K."/>
            <person name="Ovreas L."/>
            <person name="Rohde M."/>
            <person name="Galperin M.Y."/>
            <person name="Jogler C."/>
        </authorList>
    </citation>
    <scope>NUCLEOTIDE SEQUENCE [LARGE SCALE GENOMIC DNA]</scope>
    <source>
        <strain evidence="3 4">Mal64</strain>
    </source>
</reference>
<name>A0A5C5ZSJ5_9BACT</name>
<dbReference type="RefSeq" id="WP_197525299.1">
    <property type="nucleotide sequence ID" value="NZ_SJPQ01000001.1"/>
</dbReference>
<proteinExistence type="predicted"/>
<feature type="domain" description="Methyltransferase FkbM" evidence="2">
    <location>
        <begin position="78"/>
        <end position="245"/>
    </location>
</feature>
<dbReference type="Proteomes" id="UP000315440">
    <property type="component" value="Unassembled WGS sequence"/>
</dbReference>
<sequence>MNLESSPAADTAPRGASPLRHSRWRDVARTVKRAVLGSTSLRIAGQEFDLAYEARGRCDQDDYQHIADMARDRGCVLDIGANIGLTTLLMSRAVAEGGSVYAFEASESACMILRENLLRNPSPTGARVEIVNTMVTDAPGKDCDFSWDDAAGNASAYITTRSSSTIRIKKCGTTIDGFVERNAIEPGFAKIDVEGAECDVLRGMTHTLERFAPQLFIEVHGWPGRALADQAEEVCGLLESHGYRVEELLSKKPLRETISDNGARYQRAWAVARRD</sequence>
<dbReference type="GO" id="GO:0032259">
    <property type="term" value="P:methylation"/>
    <property type="evidence" value="ECO:0007669"/>
    <property type="project" value="UniProtKB-KW"/>
</dbReference>
<feature type="region of interest" description="Disordered" evidence="1">
    <location>
        <begin position="1"/>
        <end position="20"/>
    </location>
</feature>
<dbReference type="SUPFAM" id="SSF53335">
    <property type="entry name" value="S-adenosyl-L-methionine-dependent methyltransferases"/>
    <property type="match status" value="1"/>
</dbReference>
<evidence type="ECO:0000313" key="4">
    <source>
        <dbReference type="Proteomes" id="UP000315440"/>
    </source>
</evidence>
<accession>A0A5C5ZSJ5</accession>
<dbReference type="Gene3D" id="3.40.50.150">
    <property type="entry name" value="Vaccinia Virus protein VP39"/>
    <property type="match status" value="1"/>
</dbReference>
<keyword evidence="3" id="KW-0489">Methyltransferase</keyword>
<dbReference type="InterPro" id="IPR052514">
    <property type="entry name" value="SAM-dependent_MTase"/>
</dbReference>
<dbReference type="GO" id="GO:0008168">
    <property type="term" value="F:methyltransferase activity"/>
    <property type="evidence" value="ECO:0007669"/>
    <property type="project" value="UniProtKB-KW"/>
</dbReference>
<comment type="caution">
    <text evidence="3">The sequence shown here is derived from an EMBL/GenBank/DDBJ whole genome shotgun (WGS) entry which is preliminary data.</text>
</comment>
<dbReference type="AlphaFoldDB" id="A0A5C5ZSJ5"/>
<evidence type="ECO:0000313" key="3">
    <source>
        <dbReference type="EMBL" id="TWT89741.1"/>
    </source>
</evidence>
<dbReference type="EMBL" id="SJPQ01000001">
    <property type="protein sequence ID" value="TWT89741.1"/>
    <property type="molecule type" value="Genomic_DNA"/>
</dbReference>
<keyword evidence="3" id="KW-0808">Transferase</keyword>
<gene>
    <name evidence="3" type="ORF">Mal64_01200</name>
</gene>
<keyword evidence="4" id="KW-1185">Reference proteome</keyword>
<dbReference type="CDD" id="cd02440">
    <property type="entry name" value="AdoMet_MTases"/>
    <property type="match status" value="1"/>
</dbReference>